<dbReference type="OrthoDB" id="9332038at2759"/>
<evidence type="ECO:0000313" key="3">
    <source>
        <dbReference type="Proteomes" id="UP000554482"/>
    </source>
</evidence>
<feature type="compositionally biased region" description="Basic and acidic residues" evidence="1">
    <location>
        <begin position="157"/>
        <end position="171"/>
    </location>
</feature>
<organism evidence="2 3">
    <name type="scientific">Thalictrum thalictroides</name>
    <name type="common">Rue-anemone</name>
    <name type="synonym">Anemone thalictroides</name>
    <dbReference type="NCBI Taxonomy" id="46969"/>
    <lineage>
        <taxon>Eukaryota</taxon>
        <taxon>Viridiplantae</taxon>
        <taxon>Streptophyta</taxon>
        <taxon>Embryophyta</taxon>
        <taxon>Tracheophyta</taxon>
        <taxon>Spermatophyta</taxon>
        <taxon>Magnoliopsida</taxon>
        <taxon>Ranunculales</taxon>
        <taxon>Ranunculaceae</taxon>
        <taxon>Thalictroideae</taxon>
        <taxon>Thalictrum</taxon>
    </lineage>
</organism>
<accession>A0A7J6VA55</accession>
<reference evidence="2 3" key="1">
    <citation type="submission" date="2020-06" db="EMBL/GenBank/DDBJ databases">
        <title>Transcriptomic and genomic resources for Thalictrum thalictroides and T. hernandezii: Facilitating candidate gene discovery in an emerging model plant lineage.</title>
        <authorList>
            <person name="Arias T."/>
            <person name="Riano-Pachon D.M."/>
            <person name="Di Stilio V.S."/>
        </authorList>
    </citation>
    <scope>NUCLEOTIDE SEQUENCE [LARGE SCALE GENOMIC DNA]</scope>
    <source>
        <strain evidence="3">cv. WT478/WT964</strain>
        <tissue evidence="2">Leaves</tissue>
    </source>
</reference>
<dbReference type="EMBL" id="JABWDY010035458">
    <property type="protein sequence ID" value="KAF5181974.1"/>
    <property type="molecule type" value="Genomic_DNA"/>
</dbReference>
<dbReference type="Proteomes" id="UP000554482">
    <property type="component" value="Unassembled WGS sequence"/>
</dbReference>
<protein>
    <submittedName>
        <fullName evidence="2">Uncharacterized protein</fullName>
    </submittedName>
</protein>
<sequence>MADMYRRNDENALVAQYDGRLMDEEELNLMRAEPGVIGSRHSQSDTEKRFIDRINRDKGRTGTQNSDKHILGNEKAVSALGANHTAGFVFPPPRRAGDQYLYGQASTMSLTVKMNQVSDNGKMDFASFKRFRDECNITAVKSTHLLNYGDLEREHVIEGEDDRASDAREEDPGNIGG</sequence>
<evidence type="ECO:0000313" key="2">
    <source>
        <dbReference type="EMBL" id="KAF5181974.1"/>
    </source>
</evidence>
<keyword evidence="3" id="KW-1185">Reference proteome</keyword>
<comment type="caution">
    <text evidence="2">The sequence shown here is derived from an EMBL/GenBank/DDBJ whole genome shotgun (WGS) entry which is preliminary data.</text>
</comment>
<dbReference type="AlphaFoldDB" id="A0A7J6VA55"/>
<name>A0A7J6VA55_THATH</name>
<feature type="region of interest" description="Disordered" evidence="1">
    <location>
        <begin position="157"/>
        <end position="177"/>
    </location>
</feature>
<proteinExistence type="predicted"/>
<gene>
    <name evidence="2" type="ORF">FRX31_028431</name>
</gene>
<evidence type="ECO:0000256" key="1">
    <source>
        <dbReference type="SAM" id="MobiDB-lite"/>
    </source>
</evidence>